<reference evidence="6 7" key="1">
    <citation type="journal article" date="2015" name="Genome Announc.">
        <title>Expanding the biotechnology potential of lactobacilli through comparative genomics of 213 strains and associated genera.</title>
        <authorList>
            <person name="Sun Z."/>
            <person name="Harris H.M."/>
            <person name="McCann A."/>
            <person name="Guo C."/>
            <person name="Argimon S."/>
            <person name="Zhang W."/>
            <person name="Yang X."/>
            <person name="Jeffery I.B."/>
            <person name="Cooney J.C."/>
            <person name="Kagawa T.F."/>
            <person name="Liu W."/>
            <person name="Song Y."/>
            <person name="Salvetti E."/>
            <person name="Wrobel A."/>
            <person name="Rasinkangas P."/>
            <person name="Parkhill J."/>
            <person name="Rea M.C."/>
            <person name="O'Sullivan O."/>
            <person name="Ritari J."/>
            <person name="Douillard F.P."/>
            <person name="Paul Ross R."/>
            <person name="Yang R."/>
            <person name="Briner A.E."/>
            <person name="Felis G.E."/>
            <person name="de Vos W.M."/>
            <person name="Barrangou R."/>
            <person name="Klaenhammer T.R."/>
            <person name="Caufield P.W."/>
            <person name="Cui Y."/>
            <person name="Zhang H."/>
            <person name="O'Toole P.W."/>
        </authorList>
    </citation>
    <scope>NUCLEOTIDE SEQUENCE [LARGE SCALE GENOMIC DNA]</scope>
    <source>
        <strain evidence="6 7">DSM 16230</strain>
    </source>
</reference>
<proteinExistence type="predicted"/>
<protein>
    <recommendedName>
        <fullName evidence="5">HTH LytTR-type domain-containing protein</fullName>
    </recommendedName>
</protein>
<dbReference type="SMART" id="SM00850">
    <property type="entry name" value="LytTR"/>
    <property type="match status" value="1"/>
</dbReference>
<dbReference type="PATRIC" id="fig|1423801.4.peg.1716"/>
<dbReference type="Proteomes" id="UP000051166">
    <property type="component" value="Unassembled WGS sequence"/>
</dbReference>
<keyword evidence="1" id="KW-0963">Cytoplasm</keyword>
<dbReference type="InterPro" id="IPR046947">
    <property type="entry name" value="LytR-like"/>
</dbReference>
<gene>
    <name evidence="6" type="ORF">FD50_GL001678</name>
</gene>
<evidence type="ECO:0000256" key="2">
    <source>
        <dbReference type="ARBA" id="ARBA00023015"/>
    </source>
</evidence>
<keyword evidence="2" id="KW-0805">Transcription regulation</keyword>
<dbReference type="PANTHER" id="PTHR37299">
    <property type="entry name" value="TRANSCRIPTIONAL REGULATOR-RELATED"/>
    <property type="match status" value="1"/>
</dbReference>
<feature type="domain" description="HTH LytTR-type" evidence="5">
    <location>
        <begin position="54"/>
        <end position="153"/>
    </location>
</feature>
<dbReference type="PROSITE" id="PS50930">
    <property type="entry name" value="HTH_LYTTR"/>
    <property type="match status" value="1"/>
</dbReference>
<dbReference type="STRING" id="1423801.FD50_GL001678"/>
<accession>A0A0R1UVJ3</accession>
<keyword evidence="7" id="KW-1185">Reference proteome</keyword>
<evidence type="ECO:0000313" key="7">
    <source>
        <dbReference type="Proteomes" id="UP000051166"/>
    </source>
</evidence>
<dbReference type="AlphaFoldDB" id="A0A0R1UVJ3"/>
<evidence type="ECO:0000259" key="5">
    <source>
        <dbReference type="PROSITE" id="PS50930"/>
    </source>
</evidence>
<dbReference type="GO" id="GO:0000156">
    <property type="term" value="F:phosphorelay response regulator activity"/>
    <property type="evidence" value="ECO:0007669"/>
    <property type="project" value="InterPro"/>
</dbReference>
<evidence type="ECO:0000256" key="4">
    <source>
        <dbReference type="ARBA" id="ARBA00023163"/>
    </source>
</evidence>
<comment type="caution">
    <text evidence="6">The sequence shown here is derived from an EMBL/GenBank/DDBJ whole genome shotgun (WGS) entry which is preliminary data.</text>
</comment>
<name>A0A0R1UVJ3_9LACO</name>
<dbReference type="GO" id="GO:0003677">
    <property type="term" value="F:DNA binding"/>
    <property type="evidence" value="ECO:0007669"/>
    <property type="project" value="UniProtKB-KW"/>
</dbReference>
<evidence type="ECO:0000256" key="3">
    <source>
        <dbReference type="ARBA" id="ARBA00023125"/>
    </source>
</evidence>
<organism evidence="6 7">
    <name type="scientific">Liquorilactobacillus satsumensis DSM 16230 = JCM 12392</name>
    <dbReference type="NCBI Taxonomy" id="1423801"/>
    <lineage>
        <taxon>Bacteria</taxon>
        <taxon>Bacillati</taxon>
        <taxon>Bacillota</taxon>
        <taxon>Bacilli</taxon>
        <taxon>Lactobacillales</taxon>
        <taxon>Lactobacillaceae</taxon>
        <taxon>Liquorilactobacillus</taxon>
    </lineage>
</organism>
<dbReference type="EMBL" id="AZFQ01000053">
    <property type="protein sequence ID" value="KRL97127.1"/>
    <property type="molecule type" value="Genomic_DNA"/>
</dbReference>
<evidence type="ECO:0000256" key="1">
    <source>
        <dbReference type="ARBA" id="ARBA00022490"/>
    </source>
</evidence>
<evidence type="ECO:0000313" key="6">
    <source>
        <dbReference type="EMBL" id="KRL97127.1"/>
    </source>
</evidence>
<keyword evidence="3" id="KW-0238">DNA-binding</keyword>
<dbReference type="Gene3D" id="2.40.50.1020">
    <property type="entry name" value="LytTr DNA-binding domain"/>
    <property type="match status" value="1"/>
</dbReference>
<sequence>MKGGKKMLIRFNLLKECVAPFIAINAKQKTDELITLAGVLDRLVNDKTVVGYQNGRRKAIPFYQIVSVHTAGKKIVCETETGVYRLKERIYELIELLPAELFIQVSSAEIVSIAQIKDFSLSKTGIYQVNLINGRQTYTSRRYTQKIRRALLK</sequence>
<dbReference type="InterPro" id="IPR007492">
    <property type="entry name" value="LytTR_DNA-bd_dom"/>
</dbReference>
<dbReference type="Pfam" id="PF04397">
    <property type="entry name" value="LytTR"/>
    <property type="match status" value="1"/>
</dbReference>
<keyword evidence="4" id="KW-0804">Transcription</keyword>
<dbReference type="PANTHER" id="PTHR37299:SF2">
    <property type="entry name" value="HTH LYTTR-TYPE DOMAIN-CONTAINING PROTEIN"/>
    <property type="match status" value="1"/>
</dbReference>